<evidence type="ECO:0000256" key="5">
    <source>
        <dbReference type="ARBA" id="ARBA00049288"/>
    </source>
</evidence>
<dbReference type="InterPro" id="IPR016142">
    <property type="entry name" value="Citrate_synth-like_lrg_a-sub"/>
</dbReference>
<dbReference type="Proteomes" id="UP000322983">
    <property type="component" value="Chromosome"/>
</dbReference>
<dbReference type="PRINTS" id="PR00143">
    <property type="entry name" value="CITRTSNTHASE"/>
</dbReference>
<dbReference type="CDD" id="cd06118">
    <property type="entry name" value="citrate_synt_like_1"/>
    <property type="match status" value="1"/>
</dbReference>
<comment type="catalytic activity">
    <reaction evidence="5 6">
        <text>oxaloacetate + acetyl-CoA + H2O = citrate + CoA + H(+)</text>
        <dbReference type="Rhea" id="RHEA:16845"/>
        <dbReference type="ChEBI" id="CHEBI:15377"/>
        <dbReference type="ChEBI" id="CHEBI:15378"/>
        <dbReference type="ChEBI" id="CHEBI:16452"/>
        <dbReference type="ChEBI" id="CHEBI:16947"/>
        <dbReference type="ChEBI" id="CHEBI:57287"/>
        <dbReference type="ChEBI" id="CHEBI:57288"/>
        <dbReference type="EC" id="2.3.3.16"/>
    </reaction>
</comment>
<evidence type="ECO:0000313" key="10">
    <source>
        <dbReference type="EMBL" id="BBG27052.1"/>
    </source>
</evidence>
<reference evidence="12" key="1">
    <citation type="submission" date="2018-09" db="EMBL/GenBank/DDBJ databases">
        <title>Complete Genome Sequencing of Sulfolobus sp. JCM 16834.</title>
        <authorList>
            <person name="Kato S."/>
            <person name="Itoh T."/>
            <person name="Ohkuma M."/>
        </authorList>
    </citation>
    <scope>NUCLEOTIDE SEQUENCE [LARGE SCALE GENOMIC DNA]</scope>
    <source>
        <strain evidence="12">IC-007</strain>
    </source>
</reference>
<evidence type="ECO:0000256" key="6">
    <source>
        <dbReference type="PIRNR" id="PIRNR001369"/>
    </source>
</evidence>
<evidence type="ECO:0000313" key="9">
    <source>
        <dbReference type="EMBL" id="BBG24295.1"/>
    </source>
</evidence>
<accession>A0A510E3G5</accession>
<evidence type="ECO:0000256" key="1">
    <source>
        <dbReference type="ARBA" id="ARBA00005163"/>
    </source>
</evidence>
<keyword evidence="4 6" id="KW-0808">Transferase</keyword>
<dbReference type="InterPro" id="IPR016143">
    <property type="entry name" value="Citrate_synth-like_sm_a-sub"/>
</dbReference>
<proteinExistence type="inferred from homology"/>
<dbReference type="InterPro" id="IPR019810">
    <property type="entry name" value="Citrate_synthase_AS"/>
</dbReference>
<dbReference type="GO" id="GO:0005737">
    <property type="term" value="C:cytoplasm"/>
    <property type="evidence" value="ECO:0007669"/>
    <property type="project" value="InterPro"/>
</dbReference>
<evidence type="ECO:0000256" key="2">
    <source>
        <dbReference type="ARBA" id="ARBA00010566"/>
    </source>
</evidence>
<accession>A0A510DVS4</accession>
<organism evidence="9 11">
    <name type="scientific">Sulfuracidifex tepidarius</name>
    <dbReference type="NCBI Taxonomy" id="1294262"/>
    <lineage>
        <taxon>Archaea</taxon>
        <taxon>Thermoproteota</taxon>
        <taxon>Thermoprotei</taxon>
        <taxon>Sulfolobales</taxon>
        <taxon>Sulfolobaceae</taxon>
        <taxon>Sulfuracidifex</taxon>
    </lineage>
</organism>
<keyword evidence="11" id="KW-1185">Reference proteome</keyword>
<dbReference type="GO" id="GO:0006099">
    <property type="term" value="P:tricarboxylic acid cycle"/>
    <property type="evidence" value="ECO:0007669"/>
    <property type="project" value="UniProtKB-UniPathway"/>
</dbReference>
<dbReference type="PANTHER" id="PTHR11739">
    <property type="entry name" value="CITRATE SYNTHASE"/>
    <property type="match status" value="1"/>
</dbReference>
<dbReference type="Gene3D" id="1.10.230.10">
    <property type="entry name" value="Cytochrome P450-Terp, domain 2"/>
    <property type="match status" value="1"/>
</dbReference>
<dbReference type="PROSITE" id="PS00480">
    <property type="entry name" value="CITRATE_SYNTHASE"/>
    <property type="match status" value="1"/>
</dbReference>
<dbReference type="InterPro" id="IPR036969">
    <property type="entry name" value="Citrate_synthase_sf"/>
</dbReference>
<dbReference type="Pfam" id="PF00285">
    <property type="entry name" value="Citrate_synt"/>
    <property type="match status" value="1"/>
</dbReference>
<evidence type="ECO:0000256" key="4">
    <source>
        <dbReference type="ARBA" id="ARBA00022679"/>
    </source>
</evidence>
<dbReference type="NCBIfam" id="TIGR01800">
    <property type="entry name" value="cit_synth_II"/>
    <property type="match status" value="1"/>
</dbReference>
<dbReference type="Gene3D" id="1.10.580.10">
    <property type="entry name" value="Citrate Synthase, domain 1"/>
    <property type="match status" value="1"/>
</dbReference>
<dbReference type="STRING" id="1294262.GCA_001316085_00428"/>
<dbReference type="InterPro" id="IPR024176">
    <property type="entry name" value="Citrate_synthase_bac-typ"/>
</dbReference>
<gene>
    <name evidence="9" type="ORF">IC006_1604</name>
    <name evidence="10" type="ORF">IC007_1581</name>
</gene>
<dbReference type="AlphaFoldDB" id="A0A510DVS4"/>
<feature type="active site" evidence="7">
    <location>
        <position position="264"/>
    </location>
</feature>
<sequence>MLPSRDYVRVLDVLRKGLEDIAVKETSITYIDGKMGRLFYRGYSIFDLAELSSFEEVSFLLWKNKLPNIRELETFKKTMAEQREVPGQILEYLAKIDPSSNPMDVLRTTVSMMGTADRSDSDNFEKSIRLTSKIPTIITSFHRIRAGLSPVQPDSSLTHASNFLYMLTGQKPSEVEEKTMDVVLILHADHEMNASTFACLVIASTLSDIYSSVIGGISALKGPLHGAANSEALKMFLEIGSPDNVEEYVYKRLSRKERLMGFGHRIYKTYDPRALILRSYADKITSVKGNRNLYEIARKIEEIAVRSLGQKGIYPNVDFYSGLVFYSLGFSPEFFPTVFASSRVVGWTAQVMEYLNDNRLIRPKAIYVGDIEKSYVPIEDRS</sequence>
<dbReference type="Proteomes" id="UP000325030">
    <property type="component" value="Chromosome"/>
</dbReference>
<evidence type="ECO:0000256" key="8">
    <source>
        <dbReference type="RuleBase" id="RU000441"/>
    </source>
</evidence>
<dbReference type="SUPFAM" id="SSF48256">
    <property type="entry name" value="Citrate synthase"/>
    <property type="match status" value="1"/>
</dbReference>
<feature type="active site" evidence="7">
    <location>
        <position position="318"/>
    </location>
</feature>
<comment type="pathway">
    <text evidence="1">Carbohydrate metabolism; tricarboxylic acid cycle.</text>
</comment>
<dbReference type="InterPro" id="IPR002020">
    <property type="entry name" value="Citrate_synthase"/>
</dbReference>
<reference evidence="9 11" key="2">
    <citation type="journal article" date="2020" name="Int. J. Syst. Evol. Microbiol.">
        <title>Sulfuracidifex tepidarius gen. nov., sp. nov. and transfer of Sulfolobus metallicus Huber and Stetter 1992 to the genus Sulfuracidifex as Sulfuracidifex metallicus comb. nov.</title>
        <authorList>
            <person name="Itoh T."/>
            <person name="Miura T."/>
            <person name="Sakai H.D."/>
            <person name="Kato S."/>
            <person name="Ohkuma M."/>
            <person name="Takashina T."/>
        </authorList>
    </citation>
    <scope>NUCLEOTIDE SEQUENCE [LARGE SCALE GENOMIC DNA]</scope>
    <source>
        <strain evidence="9 11">IC-006</strain>
        <strain evidence="10">IC-007</strain>
    </source>
</reference>
<dbReference type="PIRSF" id="PIRSF001369">
    <property type="entry name" value="Citrate_synth"/>
    <property type="match status" value="1"/>
</dbReference>
<evidence type="ECO:0000256" key="3">
    <source>
        <dbReference type="ARBA" id="ARBA00022532"/>
    </source>
</evidence>
<dbReference type="OrthoDB" id="21302at2157"/>
<protein>
    <recommendedName>
        <fullName evidence="6 8">Citrate synthase</fullName>
        <ecNumber evidence="6">2.3.3.16</ecNumber>
    </recommendedName>
</protein>
<dbReference type="UniPathway" id="UPA00223"/>
<keyword evidence="3" id="KW-0816">Tricarboxylic acid cycle</keyword>
<evidence type="ECO:0000256" key="7">
    <source>
        <dbReference type="PIRSR" id="PIRSR001369-1"/>
    </source>
</evidence>
<evidence type="ECO:0000313" key="12">
    <source>
        <dbReference type="Proteomes" id="UP000325030"/>
    </source>
</evidence>
<dbReference type="InterPro" id="IPR011278">
    <property type="entry name" value="2-MeCitrate/Citrate_synth_II"/>
</dbReference>
<comment type="similarity">
    <text evidence="2 6 8">Belongs to the citrate synthase family.</text>
</comment>
<dbReference type="EC" id="2.3.3.16" evidence="6"/>
<evidence type="ECO:0000313" key="11">
    <source>
        <dbReference type="Proteomes" id="UP000322983"/>
    </source>
</evidence>
<name>A0A510DVS4_9CREN</name>
<dbReference type="PANTHER" id="PTHR11739:SF4">
    <property type="entry name" value="CITRATE SYNTHASE, PEROXISOMAL"/>
    <property type="match status" value="1"/>
</dbReference>
<dbReference type="EMBL" id="AP018929">
    <property type="protein sequence ID" value="BBG24295.1"/>
    <property type="molecule type" value="Genomic_DNA"/>
</dbReference>
<dbReference type="KEGG" id="step:IC006_1604"/>
<dbReference type="GO" id="GO:0036440">
    <property type="term" value="F:citrate synthase activity"/>
    <property type="evidence" value="ECO:0007669"/>
    <property type="project" value="UniProtKB-EC"/>
</dbReference>
<dbReference type="EMBL" id="AP018930">
    <property type="protein sequence ID" value="BBG27052.1"/>
    <property type="molecule type" value="Genomic_DNA"/>
</dbReference>
<dbReference type="GO" id="GO:0005975">
    <property type="term" value="P:carbohydrate metabolic process"/>
    <property type="evidence" value="ECO:0007669"/>
    <property type="project" value="TreeGrafter"/>
</dbReference>